<organism evidence="2 3">
    <name type="scientific">Pseudomonas syringae</name>
    <dbReference type="NCBI Taxonomy" id="317"/>
    <lineage>
        <taxon>Bacteria</taxon>
        <taxon>Pseudomonadati</taxon>
        <taxon>Pseudomonadota</taxon>
        <taxon>Gammaproteobacteria</taxon>
        <taxon>Pseudomonadales</taxon>
        <taxon>Pseudomonadaceae</taxon>
        <taxon>Pseudomonas</taxon>
    </lineage>
</organism>
<name>A0A9Q4A8G9_PSESX</name>
<evidence type="ECO:0000313" key="2">
    <source>
        <dbReference type="EMBL" id="MCF5632269.1"/>
    </source>
</evidence>
<comment type="caution">
    <text evidence="2">The sequence shown here is derived from an EMBL/GenBank/DDBJ whole genome shotgun (WGS) entry which is preliminary data.</text>
</comment>
<feature type="coiled-coil region" evidence="1">
    <location>
        <begin position="34"/>
        <end position="147"/>
    </location>
</feature>
<sequence>MKTDNSFPLISQFHELQEDFERLLIADEANASILAGLIAEKVTLEKQIAALINNNHSKVVPVLTQEKHNSEVNDLISELHELQERFEQLTLLEREDAEVVEWESEKAELKNKLHTVAMEQQQYKMMLGEKEKENQQLLTALHDAQEELERSFFAQEASDAGQRRLNRLLERHPALWEFDTLEISHAITDDDYQVAQWCLTDVNLDKRLISKLRFRTVLSNGIVGIIIQRADQSLSSPLVRWPTTYAQHYELPCVVSRASGAHGSDNVFNILGSSDWNMIQALTGRLIELLARSDCKLPEGLEAGELKDGLIEFKDILTKWPNVLRYDTIDLYNSLETGNYHSIGIRLKSLQLGDCSWKHLDYRLATVSEPGKSFDQHPRLEFPEKASEVLKSWFAEIEDEHGDRLELRFAQPNMIDTRVWNALDGDDRLFIVSLIASLDTQMMELQQKYSSARNDWQSWRYLGSSIKTILTRKSTESQKLQKV</sequence>
<dbReference type="RefSeq" id="WP_236454035.1">
    <property type="nucleotide sequence ID" value="NZ_WKAE01000408.1"/>
</dbReference>
<dbReference type="AlphaFoldDB" id="A0A9Q4A8G9"/>
<proteinExistence type="predicted"/>
<evidence type="ECO:0000256" key="1">
    <source>
        <dbReference type="SAM" id="Coils"/>
    </source>
</evidence>
<protein>
    <submittedName>
        <fullName evidence="2">Uncharacterized protein</fullName>
    </submittedName>
</protein>
<accession>A0A9Q4A8G9</accession>
<gene>
    <name evidence="2" type="ORF">GIV53_23885</name>
</gene>
<evidence type="ECO:0000313" key="3">
    <source>
        <dbReference type="Proteomes" id="UP000814010"/>
    </source>
</evidence>
<keyword evidence="1" id="KW-0175">Coiled coil</keyword>
<reference evidence="2" key="1">
    <citation type="submission" date="2019-11" db="EMBL/GenBank/DDBJ databases">
        <title>Epiphytic Pseudomonas syringae from cherry orchards.</title>
        <authorList>
            <person name="Hulin M.T."/>
        </authorList>
    </citation>
    <scope>NUCLEOTIDE SEQUENCE</scope>
    <source>
        <strain evidence="2">PA-2-5E</strain>
    </source>
</reference>
<dbReference type="Proteomes" id="UP000814010">
    <property type="component" value="Unassembled WGS sequence"/>
</dbReference>
<dbReference type="EMBL" id="WKAE01000408">
    <property type="protein sequence ID" value="MCF5632269.1"/>
    <property type="molecule type" value="Genomic_DNA"/>
</dbReference>